<dbReference type="SUPFAM" id="SSF53335">
    <property type="entry name" value="S-adenosyl-L-methionine-dependent methyltransferases"/>
    <property type="match status" value="1"/>
</dbReference>
<dbReference type="CDD" id="cd02440">
    <property type="entry name" value="AdoMet_MTases"/>
    <property type="match status" value="1"/>
</dbReference>
<organism evidence="3 4">
    <name type="scientific">Bradyrhizobium aeschynomenes</name>
    <dbReference type="NCBI Taxonomy" id="2734909"/>
    <lineage>
        <taxon>Bacteria</taxon>
        <taxon>Pseudomonadati</taxon>
        <taxon>Pseudomonadota</taxon>
        <taxon>Alphaproteobacteria</taxon>
        <taxon>Hyphomicrobiales</taxon>
        <taxon>Nitrobacteraceae</taxon>
        <taxon>Bradyrhizobium</taxon>
    </lineage>
</organism>
<proteinExistence type="predicted"/>
<sequence length="836" mass="88140">MTLLIAASGFAGLGYEIVWTRQLALALGTEMMAVLGAIAGFFAGLALGAFVLDGRIRRAAHPHRIYAVLEAVIGLWGICAVWLLPASARTLAPLLGTAPSPVLLWSASFLLPTLVLLPATVAMGGTLTALERMMSAAHGRGPVVAGVYGANTAGAVAGTLLSTFVLIPSFGFSTTLLCLAAVNAACALAALRLGSPVQIDARPRGVHPRAAADLRLTGSLFATGLLGISFEVLVVRLAAQMMQDTVYSFACLLAAYLLGTAAGGLLWQRVGPRIALGRAGLIGSTALICLITALVTPFIGELADRAASLGVVGELGMALALFLLPSMAMGALFGRLIQDVRDIHGSVGWAIGINSLGAAIAPLVAAQLLIPALGSWKALVLVAMGYLVLLRPHRAVLRFAALPALLGLALLWRPAPLLVKVPPGGKLLAVREGPMATASVVDDASGARYLEVNGHFRMGGTSSVRSDFRQAMLPLLLHPAPRNALFLGVGTGATVLGGAQMPDLDVRAVELSAEVVALLPWFDHPASKQDRPPIAIADARRFIAADEERYDVVVADLFHPALDGSGALYTAEHFAAVRRRLATEGLFCQWLPLYQLDAPSLRAIIRSFLTVFPDGSAWLNHYSVRTPMLALIGSRAPRPMDPELLAGRFSDGKLRPIIQSLGFDQPIDLLGQYVAGPKSLASLAGPGPRNTDDFPFVTFDARSNVEALSAPPWQLLTTVIGEARTDAAELLDSSRRRTWNDRLEAYWQARNRFIQAGAALTGEPRGPALIAAAAPGLLAAIRSSAEFAPAYAPLMSMARSLLASDRPAAERLLLAIDEAAPSRHDARELLSREFAR</sequence>
<dbReference type="RefSeq" id="WP_172113292.1">
    <property type="nucleotide sequence ID" value="NZ_JABFDN010000009.1"/>
</dbReference>
<feature type="transmembrane region" description="Helical" evidence="2">
    <location>
        <begin position="279"/>
        <end position="299"/>
    </location>
</feature>
<keyword evidence="1" id="KW-0620">Polyamine biosynthesis</keyword>
<dbReference type="Proteomes" id="UP000886476">
    <property type="component" value="Unassembled WGS sequence"/>
</dbReference>
<evidence type="ECO:0000313" key="4">
    <source>
        <dbReference type="Proteomes" id="UP000886476"/>
    </source>
</evidence>
<gene>
    <name evidence="3" type="ORF">HL667_23905</name>
</gene>
<protein>
    <submittedName>
        <fullName evidence="3">Spermidine synthase</fullName>
    </submittedName>
</protein>
<keyword evidence="2" id="KW-0812">Transmembrane</keyword>
<name>A0ABX2CL95_9BRAD</name>
<dbReference type="Pfam" id="PF01564">
    <property type="entry name" value="Spermine_synth"/>
    <property type="match status" value="1"/>
</dbReference>
<evidence type="ECO:0000256" key="2">
    <source>
        <dbReference type="SAM" id="Phobius"/>
    </source>
</evidence>
<evidence type="ECO:0000256" key="1">
    <source>
        <dbReference type="ARBA" id="ARBA00023115"/>
    </source>
</evidence>
<feature type="transmembrane region" description="Helical" evidence="2">
    <location>
        <begin position="104"/>
        <end position="130"/>
    </location>
</feature>
<feature type="transmembrane region" description="Helical" evidence="2">
    <location>
        <begin position="396"/>
        <end position="412"/>
    </location>
</feature>
<dbReference type="PANTHER" id="PTHR43317:SF1">
    <property type="entry name" value="THERMOSPERMINE SYNTHASE ACAULIS5"/>
    <property type="match status" value="1"/>
</dbReference>
<feature type="transmembrane region" description="Helical" evidence="2">
    <location>
        <begin position="142"/>
        <end position="167"/>
    </location>
</feature>
<feature type="transmembrane region" description="Helical" evidence="2">
    <location>
        <begin position="311"/>
        <end position="334"/>
    </location>
</feature>
<dbReference type="InterPro" id="IPR029063">
    <property type="entry name" value="SAM-dependent_MTases_sf"/>
</dbReference>
<keyword evidence="4" id="KW-1185">Reference proteome</keyword>
<feature type="transmembrane region" description="Helical" evidence="2">
    <location>
        <begin position="64"/>
        <end position="84"/>
    </location>
</feature>
<feature type="transmembrane region" description="Helical" evidence="2">
    <location>
        <begin position="245"/>
        <end position="267"/>
    </location>
</feature>
<keyword evidence="2" id="KW-0472">Membrane</keyword>
<feature type="transmembrane region" description="Helical" evidence="2">
    <location>
        <begin position="370"/>
        <end position="389"/>
    </location>
</feature>
<feature type="transmembrane region" description="Helical" evidence="2">
    <location>
        <begin position="173"/>
        <end position="193"/>
    </location>
</feature>
<reference evidence="3" key="1">
    <citation type="submission" date="2020-05" db="EMBL/GenBank/DDBJ databases">
        <title>Nod-independent and nitrogen-fixing Bradyrhizobium aeschynomene sp. nov. isolated from nodules of Aeschynomene indica.</title>
        <authorList>
            <person name="Zhang Z."/>
        </authorList>
    </citation>
    <scope>NUCLEOTIDE SEQUENCE</scope>
    <source>
        <strain evidence="3">83012</strain>
    </source>
</reference>
<evidence type="ECO:0000313" key="3">
    <source>
        <dbReference type="EMBL" id="NPU68067.1"/>
    </source>
</evidence>
<feature type="transmembrane region" description="Helical" evidence="2">
    <location>
        <begin position="214"/>
        <end position="239"/>
    </location>
</feature>
<accession>A0ABX2CL95</accession>
<dbReference type="Gene3D" id="3.40.50.150">
    <property type="entry name" value="Vaccinia Virus protein VP39"/>
    <property type="match status" value="1"/>
</dbReference>
<feature type="transmembrane region" description="Helical" evidence="2">
    <location>
        <begin position="24"/>
        <end position="52"/>
    </location>
</feature>
<keyword evidence="2" id="KW-1133">Transmembrane helix</keyword>
<dbReference type="EMBL" id="JABFDN010000009">
    <property type="protein sequence ID" value="NPU68067.1"/>
    <property type="molecule type" value="Genomic_DNA"/>
</dbReference>
<feature type="transmembrane region" description="Helical" evidence="2">
    <location>
        <begin position="346"/>
        <end position="364"/>
    </location>
</feature>
<dbReference type="PANTHER" id="PTHR43317">
    <property type="entry name" value="THERMOSPERMINE SYNTHASE ACAULIS5"/>
    <property type="match status" value="1"/>
</dbReference>
<comment type="caution">
    <text evidence="3">The sequence shown here is derived from an EMBL/GenBank/DDBJ whole genome shotgun (WGS) entry which is preliminary data.</text>
</comment>